<evidence type="ECO:0000256" key="1">
    <source>
        <dbReference type="SAM" id="Phobius"/>
    </source>
</evidence>
<feature type="transmembrane region" description="Helical" evidence="1">
    <location>
        <begin position="20"/>
        <end position="40"/>
    </location>
</feature>
<keyword evidence="1" id="KW-0472">Membrane</keyword>
<name>A0A919RYW1_9CLOT</name>
<organism evidence="2 3">
    <name type="scientific">Clostridium polyendosporum</name>
    <dbReference type="NCBI Taxonomy" id="69208"/>
    <lineage>
        <taxon>Bacteria</taxon>
        <taxon>Bacillati</taxon>
        <taxon>Bacillota</taxon>
        <taxon>Clostridia</taxon>
        <taxon>Eubacteriales</taxon>
        <taxon>Clostridiaceae</taxon>
        <taxon>Clostridium</taxon>
    </lineage>
</organism>
<evidence type="ECO:0000313" key="3">
    <source>
        <dbReference type="Proteomes" id="UP000679179"/>
    </source>
</evidence>
<sequence length="256" mass="29233">MDKANKQDNLKKFFVIVKKYLALIIVVPIIGAAVLGSMSLRKQPVYVREVSMKFDGEELRKINLNTNELINSKKLYENIAGNDLIIKDYKNLNKVSDVDEELIINWISSQIEARINDKNSNIVNLKITSANKELNKDIQNAYREGTDKFIKEEMDIYYGKILAYYDKKMEVIKDKERSLIGDKTDVRGLSTALDQWADAKIKKDNYVSPVTTIEEKNSTIQQGKKDAFKYAVVGAAGGLFGILFLVTLIEYFRSLR</sequence>
<dbReference type="EMBL" id="BOPZ01000005">
    <property type="protein sequence ID" value="GIM28309.1"/>
    <property type="molecule type" value="Genomic_DNA"/>
</dbReference>
<proteinExistence type="predicted"/>
<dbReference type="AlphaFoldDB" id="A0A919RYW1"/>
<keyword evidence="3" id="KW-1185">Reference proteome</keyword>
<protein>
    <recommendedName>
        <fullName evidence="4">Chain length determinant protein</fullName>
    </recommendedName>
</protein>
<accession>A0A919RYW1</accession>
<gene>
    <name evidence="2" type="ORF">CPJCM30710_09750</name>
</gene>
<feature type="transmembrane region" description="Helical" evidence="1">
    <location>
        <begin position="230"/>
        <end position="252"/>
    </location>
</feature>
<reference evidence="2" key="1">
    <citation type="submission" date="2021-03" db="EMBL/GenBank/DDBJ databases">
        <title>Taxonomic study of Clostridium polyendosporum from meadow-gley soil under rice.</title>
        <authorList>
            <person name="Kobayashi H."/>
            <person name="Tanizawa Y."/>
            <person name="Yagura M."/>
        </authorList>
    </citation>
    <scope>NUCLEOTIDE SEQUENCE</scope>
    <source>
        <strain evidence="2">JCM 30710</strain>
    </source>
</reference>
<evidence type="ECO:0000313" key="2">
    <source>
        <dbReference type="EMBL" id="GIM28309.1"/>
    </source>
</evidence>
<keyword evidence="1" id="KW-1133">Transmembrane helix</keyword>
<comment type="caution">
    <text evidence="2">The sequence shown here is derived from an EMBL/GenBank/DDBJ whole genome shotgun (WGS) entry which is preliminary data.</text>
</comment>
<dbReference type="Proteomes" id="UP000679179">
    <property type="component" value="Unassembled WGS sequence"/>
</dbReference>
<dbReference type="RefSeq" id="WP_212903042.1">
    <property type="nucleotide sequence ID" value="NZ_BOPZ01000005.1"/>
</dbReference>
<evidence type="ECO:0008006" key="4">
    <source>
        <dbReference type="Google" id="ProtNLM"/>
    </source>
</evidence>
<keyword evidence="1" id="KW-0812">Transmembrane</keyword>